<dbReference type="Gene3D" id="3.10.580.10">
    <property type="entry name" value="CBS-domain"/>
    <property type="match status" value="2"/>
</dbReference>
<proteinExistence type="predicted"/>
<dbReference type="InterPro" id="IPR000644">
    <property type="entry name" value="CBS_dom"/>
</dbReference>
<organism evidence="4 5">
    <name type="scientific">Ktedonobacter robiniae</name>
    <dbReference type="NCBI Taxonomy" id="2778365"/>
    <lineage>
        <taxon>Bacteria</taxon>
        <taxon>Bacillati</taxon>
        <taxon>Chloroflexota</taxon>
        <taxon>Ktedonobacteria</taxon>
        <taxon>Ktedonobacterales</taxon>
        <taxon>Ktedonobacteraceae</taxon>
        <taxon>Ktedonobacter</taxon>
    </lineage>
</organism>
<accession>A0ABQ3V712</accession>
<comment type="caution">
    <text evidence="4">The sequence shown here is derived from an EMBL/GenBank/DDBJ whole genome shotgun (WGS) entry which is preliminary data.</text>
</comment>
<dbReference type="SUPFAM" id="SSF54631">
    <property type="entry name" value="CBS-domain pair"/>
    <property type="match status" value="1"/>
</dbReference>
<dbReference type="PANTHER" id="PTHR43080:SF2">
    <property type="entry name" value="CBS DOMAIN-CONTAINING PROTEIN"/>
    <property type="match status" value="1"/>
</dbReference>
<evidence type="ECO:0000256" key="2">
    <source>
        <dbReference type="PROSITE-ProRule" id="PRU00703"/>
    </source>
</evidence>
<evidence type="ECO:0000259" key="3">
    <source>
        <dbReference type="PROSITE" id="PS51371"/>
    </source>
</evidence>
<feature type="domain" description="CBS" evidence="3">
    <location>
        <begin position="65"/>
        <end position="122"/>
    </location>
</feature>
<dbReference type="EMBL" id="BNJG01000006">
    <property type="protein sequence ID" value="GHO60630.1"/>
    <property type="molecule type" value="Genomic_DNA"/>
</dbReference>
<reference evidence="4 5" key="1">
    <citation type="journal article" date="2021" name="Int. J. Syst. Evol. Microbiol.">
        <title>Reticulibacter mediterranei gen. nov., sp. nov., within the new family Reticulibacteraceae fam. nov., and Ktedonospora formicarum gen. nov., sp. nov., Ktedonobacter robiniae sp. nov., Dictyobacter formicarum sp. nov. and Dictyobacter arantiisoli sp. nov., belonging to the class Ktedonobacteria.</title>
        <authorList>
            <person name="Yabe S."/>
            <person name="Zheng Y."/>
            <person name="Wang C.M."/>
            <person name="Sakai Y."/>
            <person name="Abe K."/>
            <person name="Yokota A."/>
            <person name="Donadio S."/>
            <person name="Cavaletti L."/>
            <person name="Monciardini P."/>
        </authorList>
    </citation>
    <scope>NUCLEOTIDE SEQUENCE [LARGE SCALE GENOMIC DNA]</scope>
    <source>
        <strain evidence="4 5">SOSP1-30</strain>
    </source>
</reference>
<keyword evidence="1 2" id="KW-0129">CBS domain</keyword>
<name>A0ABQ3V712_9CHLR</name>
<dbReference type="CDD" id="cd04586">
    <property type="entry name" value="CBS_pair_BON_assoc"/>
    <property type="match status" value="1"/>
</dbReference>
<evidence type="ECO:0000313" key="5">
    <source>
        <dbReference type="Proteomes" id="UP000654345"/>
    </source>
</evidence>
<protein>
    <submittedName>
        <fullName evidence="4">Signal transduction protein</fullName>
    </submittedName>
</protein>
<dbReference type="SMART" id="SM00116">
    <property type="entry name" value="CBS"/>
    <property type="match status" value="2"/>
</dbReference>
<keyword evidence="5" id="KW-1185">Reference proteome</keyword>
<dbReference type="Proteomes" id="UP000654345">
    <property type="component" value="Unassembled WGS sequence"/>
</dbReference>
<dbReference type="PROSITE" id="PS51371">
    <property type="entry name" value="CBS"/>
    <property type="match status" value="2"/>
</dbReference>
<dbReference type="InterPro" id="IPR046342">
    <property type="entry name" value="CBS_dom_sf"/>
</dbReference>
<dbReference type="PANTHER" id="PTHR43080">
    <property type="entry name" value="CBS DOMAIN-CONTAINING PROTEIN CBSX3, MITOCHONDRIAL"/>
    <property type="match status" value="1"/>
</dbReference>
<dbReference type="RefSeq" id="WP_201376704.1">
    <property type="nucleotide sequence ID" value="NZ_BNJG01000006.1"/>
</dbReference>
<gene>
    <name evidence="4" type="ORF">KSB_91050</name>
</gene>
<evidence type="ECO:0000256" key="1">
    <source>
        <dbReference type="ARBA" id="ARBA00023122"/>
    </source>
</evidence>
<feature type="domain" description="CBS" evidence="3">
    <location>
        <begin position="7"/>
        <end position="64"/>
    </location>
</feature>
<dbReference type="Pfam" id="PF00571">
    <property type="entry name" value="CBS"/>
    <property type="match status" value="2"/>
</dbReference>
<dbReference type="InterPro" id="IPR051257">
    <property type="entry name" value="Diverse_CBS-Domain"/>
</dbReference>
<sequence>MKVRNVMTKDVIVVNEDQTMQQAAHLLSEYKISGMPVVNSDNVIVGIVTEFDVIARKGQLVRDIMTRSVITVSEETELEEVSRILVHERIRRLLVVSRGRLVGIISRADLVKAVAAHWFCSICGEVMRALEPPTTCMRCGAQAYTSMTEPVAPGF</sequence>
<evidence type="ECO:0000313" key="4">
    <source>
        <dbReference type="EMBL" id="GHO60630.1"/>
    </source>
</evidence>